<name>A0AAD9E697_9PEZI</name>
<evidence type="ECO:0000313" key="2">
    <source>
        <dbReference type="EMBL" id="KAK1839249.1"/>
    </source>
</evidence>
<organism evidence="2 3">
    <name type="scientific">Colletotrichum chrysophilum</name>
    <dbReference type="NCBI Taxonomy" id="1836956"/>
    <lineage>
        <taxon>Eukaryota</taxon>
        <taxon>Fungi</taxon>
        <taxon>Dikarya</taxon>
        <taxon>Ascomycota</taxon>
        <taxon>Pezizomycotina</taxon>
        <taxon>Sordariomycetes</taxon>
        <taxon>Hypocreomycetidae</taxon>
        <taxon>Glomerellales</taxon>
        <taxon>Glomerellaceae</taxon>
        <taxon>Colletotrichum</taxon>
        <taxon>Colletotrichum gloeosporioides species complex</taxon>
    </lineage>
</organism>
<accession>A0AAD9E697</accession>
<comment type="caution">
    <text evidence="2">The sequence shown here is derived from an EMBL/GenBank/DDBJ whole genome shotgun (WGS) entry which is preliminary data.</text>
</comment>
<gene>
    <name evidence="2" type="ORF">CCHR01_18128</name>
</gene>
<evidence type="ECO:0000256" key="1">
    <source>
        <dbReference type="SAM" id="Phobius"/>
    </source>
</evidence>
<evidence type="ECO:0000313" key="3">
    <source>
        <dbReference type="Proteomes" id="UP001243330"/>
    </source>
</evidence>
<proteinExistence type="predicted"/>
<feature type="transmembrane region" description="Helical" evidence="1">
    <location>
        <begin position="76"/>
        <end position="99"/>
    </location>
</feature>
<keyword evidence="1" id="KW-0812">Transmembrane</keyword>
<protein>
    <submittedName>
        <fullName evidence="2">Uncharacterized protein</fullName>
    </submittedName>
</protein>
<sequence length="110" mass="12112">MAGRIGEAKDARVQEMRTTAMVRLGGKEESWKDRQRNVWPTGANHEDEVYLASSNTAELTAAFGQRKAKGLEKHQLHVAAMYVLALRWPMGGALLAAAIPGQSMHVVPRM</sequence>
<dbReference type="AlphaFoldDB" id="A0AAD9E697"/>
<dbReference type="Proteomes" id="UP001243330">
    <property type="component" value="Unassembled WGS sequence"/>
</dbReference>
<dbReference type="EMBL" id="JAQOWY010000698">
    <property type="protein sequence ID" value="KAK1839249.1"/>
    <property type="molecule type" value="Genomic_DNA"/>
</dbReference>
<keyword evidence="1" id="KW-0472">Membrane</keyword>
<reference evidence="2" key="1">
    <citation type="submission" date="2023-01" db="EMBL/GenBank/DDBJ databases">
        <title>Colletotrichum chrysophilum M932 genome sequence.</title>
        <authorList>
            <person name="Baroncelli R."/>
        </authorList>
    </citation>
    <scope>NUCLEOTIDE SEQUENCE</scope>
    <source>
        <strain evidence="2">M932</strain>
    </source>
</reference>
<keyword evidence="1" id="KW-1133">Transmembrane helix</keyword>
<keyword evidence="3" id="KW-1185">Reference proteome</keyword>